<name>A0ABV9M0D9_9ALTE</name>
<keyword evidence="3" id="KW-1185">Reference proteome</keyword>
<proteinExistence type="predicted"/>
<dbReference type="RefSeq" id="WP_382410417.1">
    <property type="nucleotide sequence ID" value="NZ_JBHSGU010000019.1"/>
</dbReference>
<dbReference type="Gene3D" id="3.40.50.720">
    <property type="entry name" value="NAD(P)-binding Rossmann-like Domain"/>
    <property type="match status" value="1"/>
</dbReference>
<feature type="domain" description="NAD-dependent epimerase/dehydratase" evidence="1">
    <location>
        <begin position="9"/>
        <end position="193"/>
    </location>
</feature>
<dbReference type="Pfam" id="PF01370">
    <property type="entry name" value="Epimerase"/>
    <property type="match status" value="1"/>
</dbReference>
<organism evidence="2 3">
    <name type="scientific">Glaciecola siphonariae</name>
    <dbReference type="NCBI Taxonomy" id="521012"/>
    <lineage>
        <taxon>Bacteria</taxon>
        <taxon>Pseudomonadati</taxon>
        <taxon>Pseudomonadota</taxon>
        <taxon>Gammaproteobacteria</taxon>
        <taxon>Alteromonadales</taxon>
        <taxon>Alteromonadaceae</taxon>
        <taxon>Glaciecola</taxon>
    </lineage>
</organism>
<dbReference type="InterPro" id="IPR001509">
    <property type="entry name" value="Epimerase_deHydtase"/>
</dbReference>
<evidence type="ECO:0000313" key="2">
    <source>
        <dbReference type="EMBL" id="MFC4701698.1"/>
    </source>
</evidence>
<evidence type="ECO:0000259" key="1">
    <source>
        <dbReference type="Pfam" id="PF01370"/>
    </source>
</evidence>
<protein>
    <submittedName>
        <fullName evidence="2">NAD-dependent epimerase/dehydratase family protein</fullName>
    </submittedName>
</protein>
<dbReference type="InterPro" id="IPR036291">
    <property type="entry name" value="NAD(P)-bd_dom_sf"/>
</dbReference>
<dbReference type="SUPFAM" id="SSF51735">
    <property type="entry name" value="NAD(P)-binding Rossmann-fold domains"/>
    <property type="match status" value="1"/>
</dbReference>
<dbReference type="InterPro" id="IPR051783">
    <property type="entry name" value="NAD(P)-dependent_oxidoreduct"/>
</dbReference>
<evidence type="ECO:0000313" key="3">
    <source>
        <dbReference type="Proteomes" id="UP001595897"/>
    </source>
</evidence>
<dbReference type="EMBL" id="JBHSGU010000019">
    <property type="protein sequence ID" value="MFC4701698.1"/>
    <property type="molecule type" value="Genomic_DNA"/>
</dbReference>
<reference evidence="3" key="1">
    <citation type="journal article" date="2019" name="Int. J. Syst. Evol. Microbiol.">
        <title>The Global Catalogue of Microorganisms (GCM) 10K type strain sequencing project: providing services to taxonomists for standard genome sequencing and annotation.</title>
        <authorList>
            <consortium name="The Broad Institute Genomics Platform"/>
            <consortium name="The Broad Institute Genome Sequencing Center for Infectious Disease"/>
            <person name="Wu L."/>
            <person name="Ma J."/>
        </authorList>
    </citation>
    <scope>NUCLEOTIDE SEQUENCE [LARGE SCALE GENOMIC DNA]</scope>
    <source>
        <strain evidence="3">KACC 12507</strain>
    </source>
</reference>
<dbReference type="Proteomes" id="UP001595897">
    <property type="component" value="Unassembled WGS sequence"/>
</dbReference>
<dbReference type="PANTHER" id="PTHR48079">
    <property type="entry name" value="PROTEIN YEEZ"/>
    <property type="match status" value="1"/>
</dbReference>
<dbReference type="PANTHER" id="PTHR48079:SF6">
    <property type="entry name" value="NAD(P)-BINDING DOMAIN-CONTAINING PROTEIN-RELATED"/>
    <property type="match status" value="1"/>
</dbReference>
<gene>
    <name evidence="2" type="ORF">ACFO4O_16195</name>
</gene>
<accession>A0ABV9M0D9</accession>
<comment type="caution">
    <text evidence="2">The sequence shown here is derived from an EMBL/GenBank/DDBJ whole genome shotgun (WGS) entry which is preliminary data.</text>
</comment>
<sequence length="281" mass="30610">MKTCIIGLGWLGVPLAKHMQQLGHTTNGTTRSTQKIAALANENITAHEFDLFAAPPQAQLAEGLFNDANVIINIAPGRRDIDASIFTEAMHTLVDYVFACGAKHLVFVSTTSVFGNQQGCLNEDDTPNAVTPSGIAHQSIERYIVSNYASKATILRLAGLIGLNPDGSLRHPVSALARKSNIRNGHHPVNLLHQHDAIAFISAIISVRPERKILHACSLLHPSRREYYTWAGKKLGLGTIDFTPPEDDKSKEVGKTIDASASLKALNLRLYYPSPFDMLDV</sequence>